<dbReference type="RefSeq" id="WP_258569123.1">
    <property type="nucleotide sequence ID" value="NZ_JAKUDN010000001.1"/>
</dbReference>
<protein>
    <submittedName>
        <fullName evidence="2">Uncharacterized protein</fullName>
    </submittedName>
</protein>
<comment type="caution">
    <text evidence="2">The sequence shown here is derived from an EMBL/GenBank/DDBJ whole genome shotgun (WGS) entry which is preliminary data.</text>
</comment>
<organism evidence="2 3">
    <name type="scientific">Candidatus Synchoanobacter obligatus</name>
    <dbReference type="NCBI Taxonomy" id="2919597"/>
    <lineage>
        <taxon>Bacteria</taxon>
        <taxon>Pseudomonadati</taxon>
        <taxon>Pseudomonadota</taxon>
        <taxon>Gammaproteobacteria</taxon>
        <taxon>Candidatus Comchoanobacterales</taxon>
        <taxon>Candidatus Comchoanobacteraceae</taxon>
        <taxon>Candidatus Synchoanobacter</taxon>
    </lineage>
</organism>
<keyword evidence="1" id="KW-0812">Transmembrane</keyword>
<keyword evidence="3" id="KW-1185">Reference proteome</keyword>
<dbReference type="Proteomes" id="UP001320768">
    <property type="component" value="Unassembled WGS sequence"/>
</dbReference>
<sequence>MDVEEILSSQTGLSYKGSKTPLTAELLQIIRRSAIKVSYSCKYTARYSFNNTQKVPCRVTGNVYESSARAMGVTKVVPVTDCVIQDQGFVSVAKVNDDIKSGFIHAIKYCRMTDRVQYNRAYKELMNRITVDDPQRKKLEVSQLRERYPYNWTPPRYEFSIENYHCKNAEIQIAPSSHAIFAQELKVVGLRWIHFKQRAYQLFVVSLTVVAGLTLSWLMPLMIPTLMVQFQASIWTGLVEQLVMGISWAACFYSGFSYLEYSHKLFDYWSRELDQRLVAPATKLSQEIFDDVSYQIDDYMNTSQRRL</sequence>
<dbReference type="EMBL" id="JAKUDN010000001">
    <property type="protein sequence ID" value="MCP8352018.1"/>
    <property type="molecule type" value="Genomic_DNA"/>
</dbReference>
<evidence type="ECO:0000313" key="2">
    <source>
        <dbReference type="EMBL" id="MCP8352018.1"/>
    </source>
</evidence>
<feature type="transmembrane region" description="Helical" evidence="1">
    <location>
        <begin position="200"/>
        <end position="222"/>
    </location>
</feature>
<name>A0ABT1L6D4_9GAMM</name>
<feature type="transmembrane region" description="Helical" evidence="1">
    <location>
        <begin position="242"/>
        <end position="261"/>
    </location>
</feature>
<reference evidence="2 3" key="1">
    <citation type="journal article" date="2022" name="Nat. Microbiol.">
        <title>The microbiome of a bacterivorous marine choanoflagellate contains a resource-demanding obligate bacterial associate.</title>
        <authorList>
            <person name="Needham D.M."/>
            <person name="Poirier C."/>
            <person name="Bachy C."/>
            <person name="George E.E."/>
            <person name="Wilken S."/>
            <person name="Yung C.C.M."/>
            <person name="Limardo A.J."/>
            <person name="Morando M."/>
            <person name="Sudek L."/>
            <person name="Malmstrom R.R."/>
            <person name="Keeling P.J."/>
            <person name="Santoro A.E."/>
            <person name="Worden A.Z."/>
        </authorList>
    </citation>
    <scope>NUCLEOTIDE SEQUENCE [LARGE SCALE GENOMIC DNA]</scope>
    <source>
        <strain evidence="2 3">Comchoano-2</strain>
    </source>
</reference>
<gene>
    <name evidence="2" type="ORF">MKS91_01765</name>
</gene>
<evidence type="ECO:0000313" key="3">
    <source>
        <dbReference type="Proteomes" id="UP001320768"/>
    </source>
</evidence>
<accession>A0ABT1L6D4</accession>
<proteinExistence type="predicted"/>
<keyword evidence="1" id="KW-1133">Transmembrane helix</keyword>
<evidence type="ECO:0000256" key="1">
    <source>
        <dbReference type="SAM" id="Phobius"/>
    </source>
</evidence>
<keyword evidence="1" id="KW-0472">Membrane</keyword>